<name>A0AAN6SJR5_9PEZI</name>
<accession>A0AAN6SJR5</accession>
<feature type="compositionally biased region" description="Basic and acidic residues" evidence="1">
    <location>
        <begin position="616"/>
        <end position="631"/>
    </location>
</feature>
<organism evidence="3 4">
    <name type="scientific">Pseudoneurospora amorphoporcata</name>
    <dbReference type="NCBI Taxonomy" id="241081"/>
    <lineage>
        <taxon>Eukaryota</taxon>
        <taxon>Fungi</taxon>
        <taxon>Dikarya</taxon>
        <taxon>Ascomycota</taxon>
        <taxon>Pezizomycotina</taxon>
        <taxon>Sordariomycetes</taxon>
        <taxon>Sordariomycetidae</taxon>
        <taxon>Sordariales</taxon>
        <taxon>Sordariaceae</taxon>
        <taxon>Pseudoneurospora</taxon>
    </lineage>
</organism>
<evidence type="ECO:0000313" key="4">
    <source>
        <dbReference type="Proteomes" id="UP001303222"/>
    </source>
</evidence>
<sequence>MCLVVLTAAETLLGRPLSSNDGVGICMVSRFEHRCCDAHGFVPGFFIQRLHIFSRFGERFHRFFNFFSYVTRGPFIPRTGLIGRQFMDADLELLASSSYLIATAWLRTCLTKHPSCRSNAETQLPRRVIFVGHGSEDIRLIENEKPTFGRYTCLSHCWGTKQLLMTTKNNIDAHRKAIDWKSIPKTFQDAINFTQYLGIDFLWIDSLCIIQKDADDWAEESSKMCSIYENSYLTIAATSASDSSQGLSIRDSANFVRLRGLISSDAAFDLVGYSPPHNPTQCRQSNHPHRHHPVAMNPPLFSRAWVFQERIMSPRVVHFNNEELMWECKTTSCCECQPAHFDHTRLTPKSDLKQEYYQALNGGDQVRLVSEWHRVVQEYSALNLSHDTDKLPALSGLAKQYGRVRPSAAYLAGLWSDSLYVDLLWSSHYDGYVKLERGPMVWRAPSWSWAAQNSAVVFPRMTDYAQVFFEMHGFETTTSTPDTTGQVSQGSVVLSGNFHDVHISRELETYQDESGDELKEGALVLTVSGTDVQIKSFLEVRRPYLYRLTGEKITAVVTMDSPYDLLYPESPTTETNEYYNTGNIKCIRMSRFGYKVLLGGRDIRTLGFSGEEMKDYSEFERKEEAERRGEKAGGSQAPEEKKGKGGEEKEAKKSGIGSGSEKIRPQEQLDDRDPEVRDLDPFGRSSAEYTLLLQKVKGEKTYRRIGMLIQHRSLGPRDAPRPLSTLWEDNPSCLENGGILDKITII</sequence>
<protein>
    <submittedName>
        <fullName evidence="3">Heterokaryon incompatibility protein-domain-containing protein</fullName>
    </submittedName>
</protein>
<reference evidence="3" key="2">
    <citation type="submission" date="2023-06" db="EMBL/GenBank/DDBJ databases">
        <authorList>
            <consortium name="Lawrence Berkeley National Laboratory"/>
            <person name="Mondo S.J."/>
            <person name="Hensen N."/>
            <person name="Bonometti L."/>
            <person name="Westerberg I."/>
            <person name="Brannstrom I.O."/>
            <person name="Guillou S."/>
            <person name="Cros-Aarteil S."/>
            <person name="Calhoun S."/>
            <person name="Haridas S."/>
            <person name="Kuo A."/>
            <person name="Pangilinan J."/>
            <person name="Riley R."/>
            <person name="Labutti K."/>
            <person name="Andreopoulos B."/>
            <person name="Lipzen A."/>
            <person name="Chen C."/>
            <person name="Yanf M."/>
            <person name="Daum C."/>
            <person name="Ng V."/>
            <person name="Clum A."/>
            <person name="Steindorff A."/>
            <person name="Ohm R."/>
            <person name="Martin F."/>
            <person name="Silar P."/>
            <person name="Natvig D."/>
            <person name="Lalanne C."/>
            <person name="Gautier V."/>
            <person name="Ament-Velasquez S.L."/>
            <person name="Kruys A."/>
            <person name="Hutchinson M.I."/>
            <person name="Powell A.J."/>
            <person name="Barry K."/>
            <person name="Miller A.N."/>
            <person name="Grigoriev I.V."/>
            <person name="Debuchy R."/>
            <person name="Gladieux P."/>
            <person name="Thoren M.H."/>
            <person name="Johannesson H."/>
        </authorList>
    </citation>
    <scope>NUCLEOTIDE SEQUENCE</scope>
    <source>
        <strain evidence="3">CBS 626.80</strain>
    </source>
</reference>
<dbReference type="PANTHER" id="PTHR33112">
    <property type="entry name" value="DOMAIN PROTEIN, PUTATIVE-RELATED"/>
    <property type="match status" value="1"/>
</dbReference>
<feature type="compositionally biased region" description="Basic and acidic residues" evidence="1">
    <location>
        <begin position="638"/>
        <end position="653"/>
    </location>
</feature>
<dbReference type="InterPro" id="IPR010730">
    <property type="entry name" value="HET"/>
</dbReference>
<dbReference type="Pfam" id="PF06985">
    <property type="entry name" value="HET"/>
    <property type="match status" value="1"/>
</dbReference>
<proteinExistence type="predicted"/>
<dbReference type="PANTHER" id="PTHR33112:SF9">
    <property type="entry name" value="HETEROKARYON INCOMPATIBILITY DOMAIN-CONTAINING PROTEIN"/>
    <property type="match status" value="1"/>
</dbReference>
<dbReference type="EMBL" id="MU859071">
    <property type="protein sequence ID" value="KAK3955939.1"/>
    <property type="molecule type" value="Genomic_DNA"/>
</dbReference>
<evidence type="ECO:0000313" key="3">
    <source>
        <dbReference type="EMBL" id="KAK3955939.1"/>
    </source>
</evidence>
<keyword evidence="4" id="KW-1185">Reference proteome</keyword>
<feature type="region of interest" description="Disordered" evidence="1">
    <location>
        <begin position="616"/>
        <end position="682"/>
    </location>
</feature>
<dbReference type="Proteomes" id="UP001303222">
    <property type="component" value="Unassembled WGS sequence"/>
</dbReference>
<feature type="compositionally biased region" description="Basic and acidic residues" evidence="1">
    <location>
        <begin position="661"/>
        <end position="681"/>
    </location>
</feature>
<feature type="domain" description="Heterokaryon incompatibility" evidence="2">
    <location>
        <begin position="151"/>
        <end position="309"/>
    </location>
</feature>
<comment type="caution">
    <text evidence="3">The sequence shown here is derived from an EMBL/GenBank/DDBJ whole genome shotgun (WGS) entry which is preliminary data.</text>
</comment>
<reference evidence="3" key="1">
    <citation type="journal article" date="2023" name="Mol. Phylogenet. Evol.">
        <title>Genome-scale phylogeny and comparative genomics of the fungal order Sordariales.</title>
        <authorList>
            <person name="Hensen N."/>
            <person name="Bonometti L."/>
            <person name="Westerberg I."/>
            <person name="Brannstrom I.O."/>
            <person name="Guillou S."/>
            <person name="Cros-Aarteil S."/>
            <person name="Calhoun S."/>
            <person name="Haridas S."/>
            <person name="Kuo A."/>
            <person name="Mondo S."/>
            <person name="Pangilinan J."/>
            <person name="Riley R."/>
            <person name="LaButti K."/>
            <person name="Andreopoulos B."/>
            <person name="Lipzen A."/>
            <person name="Chen C."/>
            <person name="Yan M."/>
            <person name="Daum C."/>
            <person name="Ng V."/>
            <person name="Clum A."/>
            <person name="Steindorff A."/>
            <person name="Ohm R.A."/>
            <person name="Martin F."/>
            <person name="Silar P."/>
            <person name="Natvig D.O."/>
            <person name="Lalanne C."/>
            <person name="Gautier V."/>
            <person name="Ament-Velasquez S.L."/>
            <person name="Kruys A."/>
            <person name="Hutchinson M.I."/>
            <person name="Powell A.J."/>
            <person name="Barry K."/>
            <person name="Miller A.N."/>
            <person name="Grigoriev I.V."/>
            <person name="Debuchy R."/>
            <person name="Gladieux P."/>
            <person name="Hiltunen Thoren M."/>
            <person name="Johannesson H."/>
        </authorList>
    </citation>
    <scope>NUCLEOTIDE SEQUENCE</scope>
    <source>
        <strain evidence="3">CBS 626.80</strain>
    </source>
</reference>
<evidence type="ECO:0000259" key="2">
    <source>
        <dbReference type="Pfam" id="PF06985"/>
    </source>
</evidence>
<gene>
    <name evidence="3" type="ORF">QBC32DRAFT_204212</name>
</gene>
<evidence type="ECO:0000256" key="1">
    <source>
        <dbReference type="SAM" id="MobiDB-lite"/>
    </source>
</evidence>
<dbReference type="AlphaFoldDB" id="A0AAN6SJR5"/>